<dbReference type="Proteomes" id="UP001156641">
    <property type="component" value="Unassembled WGS sequence"/>
</dbReference>
<organism evidence="2 3">
    <name type="scientific">Acidocella aquatica</name>
    <dbReference type="NCBI Taxonomy" id="1922313"/>
    <lineage>
        <taxon>Bacteria</taxon>
        <taxon>Pseudomonadati</taxon>
        <taxon>Pseudomonadota</taxon>
        <taxon>Alphaproteobacteria</taxon>
        <taxon>Acetobacterales</taxon>
        <taxon>Acidocellaceae</taxon>
        <taxon>Acidocella</taxon>
    </lineage>
</organism>
<evidence type="ECO:0008006" key="4">
    <source>
        <dbReference type="Google" id="ProtNLM"/>
    </source>
</evidence>
<sequence>MSSRSPTRSGCAPICPRPNWAASGHALVVIRDSFLENPSLTTLLPQFTAMAILAAISLVAAGWLFRKRSV</sequence>
<name>A0ABQ6AFG2_9PROT</name>
<reference evidence="3" key="1">
    <citation type="journal article" date="2019" name="Int. J. Syst. Evol. Microbiol.">
        <title>The Global Catalogue of Microorganisms (GCM) 10K type strain sequencing project: providing services to taxonomists for standard genome sequencing and annotation.</title>
        <authorList>
            <consortium name="The Broad Institute Genomics Platform"/>
            <consortium name="The Broad Institute Genome Sequencing Center for Infectious Disease"/>
            <person name="Wu L."/>
            <person name="Ma J."/>
        </authorList>
    </citation>
    <scope>NUCLEOTIDE SEQUENCE [LARGE SCALE GENOMIC DNA]</scope>
    <source>
        <strain evidence="3">NBRC 112502</strain>
    </source>
</reference>
<feature type="transmembrane region" description="Helical" evidence="1">
    <location>
        <begin position="43"/>
        <end position="65"/>
    </location>
</feature>
<keyword evidence="1" id="KW-0812">Transmembrane</keyword>
<keyword evidence="1" id="KW-1133">Transmembrane helix</keyword>
<gene>
    <name evidence="2" type="ORF">GCM10010909_34470</name>
</gene>
<accession>A0ABQ6AFG2</accession>
<proteinExistence type="predicted"/>
<evidence type="ECO:0000256" key="1">
    <source>
        <dbReference type="SAM" id="Phobius"/>
    </source>
</evidence>
<comment type="caution">
    <text evidence="2">The sequence shown here is derived from an EMBL/GenBank/DDBJ whole genome shotgun (WGS) entry which is preliminary data.</text>
</comment>
<evidence type="ECO:0000313" key="3">
    <source>
        <dbReference type="Proteomes" id="UP001156641"/>
    </source>
</evidence>
<protein>
    <recommendedName>
        <fullName evidence="4">IPTL-CTERM sorting domain-containing protein</fullName>
    </recommendedName>
</protein>
<evidence type="ECO:0000313" key="2">
    <source>
        <dbReference type="EMBL" id="GLR68765.1"/>
    </source>
</evidence>
<keyword evidence="3" id="KW-1185">Reference proteome</keyword>
<keyword evidence="1" id="KW-0472">Membrane</keyword>
<dbReference type="EMBL" id="BSOS01000094">
    <property type="protein sequence ID" value="GLR68765.1"/>
    <property type="molecule type" value="Genomic_DNA"/>
</dbReference>